<dbReference type="GO" id="GO:0003924">
    <property type="term" value="F:GTPase activity"/>
    <property type="evidence" value="ECO:0007669"/>
    <property type="project" value="InterPro"/>
</dbReference>
<dbReference type="InterPro" id="IPR000795">
    <property type="entry name" value="T_Tr_GTP-bd_dom"/>
</dbReference>
<evidence type="ECO:0000313" key="4">
    <source>
        <dbReference type="EMBL" id="KKQ25520.1"/>
    </source>
</evidence>
<dbReference type="Pfam" id="PF00009">
    <property type="entry name" value="GTP_EFTU"/>
    <property type="match status" value="1"/>
</dbReference>
<dbReference type="CDD" id="cd03710">
    <property type="entry name" value="BipA_TypA_C"/>
    <property type="match status" value="1"/>
</dbReference>
<evidence type="ECO:0000259" key="3">
    <source>
        <dbReference type="PROSITE" id="PS51722"/>
    </source>
</evidence>
<dbReference type="InterPro" id="IPR031157">
    <property type="entry name" value="G_TR_CS"/>
</dbReference>
<proteinExistence type="predicted"/>
<gene>
    <name evidence="4" type="ORF">US40_C0007G0019</name>
</gene>
<dbReference type="SUPFAM" id="SSF50447">
    <property type="entry name" value="Translation proteins"/>
    <property type="match status" value="1"/>
</dbReference>
<sequence length="614" mass="68151">MEIRNIAIIAHVDHGKTTLVDAMLKQTHTFRDNQKEMGETLIMDSNDLEREKGITILAKNTSVFYLPVGKQVRTKINIIDTPGHADFGGEVERTINMASGAILLVDAAEGPLPQTKFVLKKALQAHLKIILIINKIDKKDARPKEVLNDIENLFLELAEHEKHLHFTTLYAVGRDGKVFSNLPEKYSSDVPGDLTPLFETVIKEIPNVATDKDKPFQLLISTLDWDNYVGRLCIGKITQGVLGKNQTVSLVEENKVLGNFKVQKLYTYEGLQKKEVDKVTSGDVIAIAGIPELNIGQTVTDPAAPTSLPAIKVEEPTIKITIGPNTSPFAGKEGKLGTSRQIKERLLKEKETNLGLKIEQDQAGANFIVSGRGELHLAVLIETMRREGFELQVSKPQVIYKKIKGVVSEPYEEVTIDCDKKFMGELTEEFGKRKGEMLDMVTSGNNIRLKYKISDNNLLGIRSILMTKTRGTAIMSNYFLGYHLRGGKLDSIRNGALVAVKPGEAMTYGLVNAQDRGVLFVSPGEKIYEGMVVGVGTREFDVEINVCKEKKLTNNRSAGEGTSIPLTPATVLTLEQALDFIIDDEYLEVTPLNLRIRKKVLSLTQRRVFNRQGN</sequence>
<dbReference type="InterPro" id="IPR035651">
    <property type="entry name" value="BipA_V"/>
</dbReference>
<dbReference type="GO" id="GO:1990904">
    <property type="term" value="C:ribonucleoprotein complex"/>
    <property type="evidence" value="ECO:0007669"/>
    <property type="project" value="TreeGrafter"/>
</dbReference>
<keyword evidence="1" id="KW-0547">Nucleotide-binding</keyword>
<dbReference type="SUPFAM" id="SSF52540">
    <property type="entry name" value="P-loop containing nucleoside triphosphate hydrolases"/>
    <property type="match status" value="1"/>
</dbReference>
<organism evidence="4 5">
    <name type="scientific">Candidatus Roizmanbacteria bacterium GW2011_GWC2_37_13</name>
    <dbReference type="NCBI Taxonomy" id="1618486"/>
    <lineage>
        <taxon>Bacteria</taxon>
        <taxon>Candidatus Roizmaniibacteriota</taxon>
    </lineage>
</organism>
<dbReference type="GO" id="GO:0005829">
    <property type="term" value="C:cytosol"/>
    <property type="evidence" value="ECO:0007669"/>
    <property type="project" value="TreeGrafter"/>
</dbReference>
<dbReference type="Gene3D" id="2.40.30.10">
    <property type="entry name" value="Translation factors"/>
    <property type="match status" value="1"/>
</dbReference>
<dbReference type="Gene3D" id="3.30.70.870">
    <property type="entry name" value="Elongation Factor G (Translational Gtpase), domain 3"/>
    <property type="match status" value="1"/>
</dbReference>
<dbReference type="Gene3D" id="3.40.50.300">
    <property type="entry name" value="P-loop containing nucleotide triphosphate hydrolases"/>
    <property type="match status" value="1"/>
</dbReference>
<keyword evidence="1" id="KW-0342">GTP-binding</keyword>
<dbReference type="InterPro" id="IPR047043">
    <property type="entry name" value="BipA_III"/>
</dbReference>
<dbReference type="CDD" id="cd03691">
    <property type="entry name" value="BipA_TypA_II"/>
    <property type="match status" value="1"/>
</dbReference>
<dbReference type="NCBIfam" id="TIGR00231">
    <property type="entry name" value="small_GTP"/>
    <property type="match status" value="1"/>
</dbReference>
<dbReference type="InterPro" id="IPR005225">
    <property type="entry name" value="Small_GTP-bd"/>
</dbReference>
<dbReference type="Pfam" id="PF00679">
    <property type="entry name" value="EFG_C"/>
    <property type="match status" value="1"/>
</dbReference>
<dbReference type="InterPro" id="IPR035647">
    <property type="entry name" value="EFG_III/V"/>
</dbReference>
<dbReference type="Proteomes" id="UP000034917">
    <property type="component" value="Unassembled WGS sequence"/>
</dbReference>
<dbReference type="InterPro" id="IPR047042">
    <property type="entry name" value="BipA_II"/>
</dbReference>
<dbReference type="PATRIC" id="fig|1618486.3.peg.603"/>
<dbReference type="InterPro" id="IPR000640">
    <property type="entry name" value="EFG_V-like"/>
</dbReference>
<dbReference type="InterPro" id="IPR009000">
    <property type="entry name" value="Transl_B-barrel_sf"/>
</dbReference>
<protein>
    <recommendedName>
        <fullName evidence="2">50S ribosomal subunit assembly factor BipA</fullName>
    </recommendedName>
</protein>
<evidence type="ECO:0000313" key="5">
    <source>
        <dbReference type="Proteomes" id="UP000034917"/>
    </source>
</evidence>
<dbReference type="Gene3D" id="2.40.50.250">
    <property type="entry name" value="bipa protein"/>
    <property type="match status" value="1"/>
</dbReference>
<dbReference type="AlphaFoldDB" id="A0A0G0GHF7"/>
<dbReference type="InterPro" id="IPR048876">
    <property type="entry name" value="BipA_C"/>
</dbReference>
<dbReference type="SUPFAM" id="SSF54980">
    <property type="entry name" value="EF-G C-terminal domain-like"/>
    <property type="match status" value="2"/>
</dbReference>
<dbReference type="FunFam" id="3.30.70.870:FF:000003">
    <property type="entry name" value="GTP-binding protein TypA"/>
    <property type="match status" value="1"/>
</dbReference>
<dbReference type="PROSITE" id="PS00301">
    <property type="entry name" value="G_TR_1"/>
    <property type="match status" value="1"/>
</dbReference>
<dbReference type="PANTHER" id="PTHR42908:SF8">
    <property type="entry name" value="TR-TYPE G DOMAIN-CONTAINING PROTEIN"/>
    <property type="match status" value="1"/>
</dbReference>
<dbReference type="PROSITE" id="PS51722">
    <property type="entry name" value="G_TR_2"/>
    <property type="match status" value="1"/>
</dbReference>
<dbReference type="Gene3D" id="3.30.70.240">
    <property type="match status" value="1"/>
</dbReference>
<dbReference type="InterPro" id="IPR006298">
    <property type="entry name" value="BipA"/>
</dbReference>
<dbReference type="InterPro" id="IPR004161">
    <property type="entry name" value="EFTu-like_2"/>
</dbReference>
<dbReference type="GO" id="GO:0005525">
    <property type="term" value="F:GTP binding"/>
    <property type="evidence" value="ECO:0007669"/>
    <property type="project" value="UniProtKB-KW"/>
</dbReference>
<dbReference type="FunFam" id="2.40.30.10:FF:000016">
    <property type="entry name" value="GTP-binding protein TypA"/>
    <property type="match status" value="1"/>
</dbReference>
<dbReference type="InterPro" id="IPR042116">
    <property type="entry name" value="TypA/BipA_C"/>
</dbReference>
<dbReference type="PANTHER" id="PTHR42908">
    <property type="entry name" value="TRANSLATION ELONGATION FACTOR-RELATED"/>
    <property type="match status" value="1"/>
</dbReference>
<dbReference type="EMBL" id="LBSV01000007">
    <property type="protein sequence ID" value="KKQ25520.1"/>
    <property type="molecule type" value="Genomic_DNA"/>
</dbReference>
<dbReference type="Pfam" id="PF03144">
    <property type="entry name" value="GTP_EFTU_D2"/>
    <property type="match status" value="1"/>
</dbReference>
<accession>A0A0G0GHF7</accession>
<comment type="caution">
    <text evidence="4">The sequence shown here is derived from an EMBL/GenBank/DDBJ whole genome shotgun (WGS) entry which is preliminary data.</text>
</comment>
<feature type="domain" description="Tr-type G" evidence="3">
    <location>
        <begin position="1"/>
        <end position="210"/>
    </location>
</feature>
<dbReference type="NCBIfam" id="TIGR01394">
    <property type="entry name" value="TypA_BipA"/>
    <property type="match status" value="1"/>
</dbReference>
<dbReference type="Pfam" id="PF21018">
    <property type="entry name" value="BipA_C"/>
    <property type="match status" value="1"/>
</dbReference>
<dbReference type="CDD" id="cd16263">
    <property type="entry name" value="BipA_III"/>
    <property type="match status" value="1"/>
</dbReference>
<name>A0A0G0GHF7_9BACT</name>
<dbReference type="InterPro" id="IPR027417">
    <property type="entry name" value="P-loop_NTPase"/>
</dbReference>
<evidence type="ECO:0000256" key="2">
    <source>
        <dbReference type="ARBA" id="ARBA00035722"/>
    </source>
</evidence>
<evidence type="ECO:0000256" key="1">
    <source>
        <dbReference type="ARBA" id="ARBA00023134"/>
    </source>
</evidence>
<reference evidence="4 5" key="1">
    <citation type="journal article" date="2015" name="Nature">
        <title>rRNA introns, odd ribosomes, and small enigmatic genomes across a large radiation of phyla.</title>
        <authorList>
            <person name="Brown C.T."/>
            <person name="Hug L.A."/>
            <person name="Thomas B.C."/>
            <person name="Sharon I."/>
            <person name="Castelle C.J."/>
            <person name="Singh A."/>
            <person name="Wilkins M.J."/>
            <person name="Williams K.H."/>
            <person name="Banfield J.F."/>
        </authorList>
    </citation>
    <scope>NUCLEOTIDE SEQUENCE [LARGE SCALE GENOMIC DNA]</scope>
</reference>
<dbReference type="PRINTS" id="PR00315">
    <property type="entry name" value="ELONGATNFCT"/>
</dbReference>